<sequence>MARLLHNMQQPDSKTAQSVRYWAEAGRGVGCFVIGNKSAELCAGLLVHFVVSPEDSVLSPAQVLSFIEANICQPFTMLRNLGKRLIGYTESRADDELEIVSYTDSPDIPIWEPCHESLGRDQWENRGYFLCTFPQTFYMDLE</sequence>
<dbReference type="AlphaFoldDB" id="A0AAW0BHL4"/>
<organism evidence="1 2">
    <name type="scientific">Favolaschia claudopus</name>
    <dbReference type="NCBI Taxonomy" id="2862362"/>
    <lineage>
        <taxon>Eukaryota</taxon>
        <taxon>Fungi</taxon>
        <taxon>Dikarya</taxon>
        <taxon>Basidiomycota</taxon>
        <taxon>Agaricomycotina</taxon>
        <taxon>Agaricomycetes</taxon>
        <taxon>Agaricomycetidae</taxon>
        <taxon>Agaricales</taxon>
        <taxon>Marasmiineae</taxon>
        <taxon>Mycenaceae</taxon>
        <taxon>Favolaschia</taxon>
    </lineage>
</organism>
<evidence type="ECO:0000313" key="2">
    <source>
        <dbReference type="Proteomes" id="UP001362999"/>
    </source>
</evidence>
<accession>A0AAW0BHL4</accession>
<dbReference type="EMBL" id="JAWWNJ010000033">
    <property type="protein sequence ID" value="KAK7025876.1"/>
    <property type="molecule type" value="Genomic_DNA"/>
</dbReference>
<protein>
    <submittedName>
        <fullName evidence="1">Uncharacterized protein</fullName>
    </submittedName>
</protein>
<name>A0AAW0BHL4_9AGAR</name>
<reference evidence="1 2" key="1">
    <citation type="journal article" date="2024" name="J Genomics">
        <title>Draft genome sequencing and assembly of Favolaschia claudopus CIRM-BRFM 2984 isolated from oak limbs.</title>
        <authorList>
            <person name="Navarro D."/>
            <person name="Drula E."/>
            <person name="Chaduli D."/>
            <person name="Cazenave R."/>
            <person name="Ahrendt S."/>
            <person name="Wang J."/>
            <person name="Lipzen A."/>
            <person name="Daum C."/>
            <person name="Barry K."/>
            <person name="Grigoriev I.V."/>
            <person name="Favel A."/>
            <person name="Rosso M.N."/>
            <person name="Martin F."/>
        </authorList>
    </citation>
    <scope>NUCLEOTIDE SEQUENCE [LARGE SCALE GENOMIC DNA]</scope>
    <source>
        <strain evidence="1 2">CIRM-BRFM 2984</strain>
    </source>
</reference>
<proteinExistence type="predicted"/>
<dbReference type="Proteomes" id="UP001362999">
    <property type="component" value="Unassembled WGS sequence"/>
</dbReference>
<keyword evidence="2" id="KW-1185">Reference proteome</keyword>
<comment type="caution">
    <text evidence="1">The sequence shown here is derived from an EMBL/GenBank/DDBJ whole genome shotgun (WGS) entry which is preliminary data.</text>
</comment>
<gene>
    <name evidence="1" type="ORF">R3P38DRAFT_3193507</name>
</gene>
<evidence type="ECO:0000313" key="1">
    <source>
        <dbReference type="EMBL" id="KAK7025876.1"/>
    </source>
</evidence>